<organism evidence="15 16">
    <name type="scientific">Paramecium octaurelia</name>
    <dbReference type="NCBI Taxonomy" id="43137"/>
    <lineage>
        <taxon>Eukaryota</taxon>
        <taxon>Sar</taxon>
        <taxon>Alveolata</taxon>
        <taxon>Ciliophora</taxon>
        <taxon>Intramacronucleata</taxon>
        <taxon>Oligohymenophorea</taxon>
        <taxon>Peniculida</taxon>
        <taxon>Parameciidae</taxon>
        <taxon>Paramecium</taxon>
    </lineage>
</organism>
<dbReference type="AlphaFoldDB" id="A0A8S1S939"/>
<keyword evidence="5" id="KW-0378">Hydrolase</keyword>
<evidence type="ECO:0000256" key="7">
    <source>
        <dbReference type="ARBA" id="ARBA00023145"/>
    </source>
</evidence>
<keyword evidence="3" id="KW-0645">Protease</keyword>
<dbReference type="OrthoDB" id="190265at2759"/>
<evidence type="ECO:0000256" key="11">
    <source>
        <dbReference type="ARBA" id="ARBA00053662"/>
    </source>
</evidence>
<dbReference type="InterPro" id="IPR013201">
    <property type="entry name" value="Prot_inhib_I29"/>
</dbReference>
<feature type="chain" id="PRO_5035739150" description="cathepsin L" evidence="12">
    <location>
        <begin position="21"/>
        <end position="321"/>
    </location>
</feature>
<keyword evidence="2" id="KW-0964">Secreted</keyword>
<dbReference type="InterPro" id="IPR025660">
    <property type="entry name" value="Pept_his_AS"/>
</dbReference>
<evidence type="ECO:0000256" key="2">
    <source>
        <dbReference type="ARBA" id="ARBA00022525"/>
    </source>
</evidence>
<dbReference type="EC" id="3.4.22.15" evidence="10"/>
<dbReference type="GO" id="GO:0006508">
    <property type="term" value="P:proteolysis"/>
    <property type="evidence" value="ECO:0007669"/>
    <property type="project" value="UniProtKB-KW"/>
</dbReference>
<dbReference type="Proteomes" id="UP000683925">
    <property type="component" value="Unassembled WGS sequence"/>
</dbReference>
<dbReference type="InterPro" id="IPR039417">
    <property type="entry name" value="Peptidase_C1A_papain-like"/>
</dbReference>
<evidence type="ECO:0000256" key="4">
    <source>
        <dbReference type="ARBA" id="ARBA00022729"/>
    </source>
</evidence>
<comment type="catalytic activity">
    <reaction evidence="9">
        <text>Specificity close to that of papain. As compared to cathepsin B, cathepsin L exhibits higher activity toward protein substrates, but has little activity on Z-Arg-Arg-NHMec, and no peptidyl-dipeptidase activity.</text>
        <dbReference type="EC" id="3.4.22.15"/>
    </reaction>
</comment>
<evidence type="ECO:0000256" key="10">
    <source>
        <dbReference type="ARBA" id="ARBA00038911"/>
    </source>
</evidence>
<keyword evidence="6" id="KW-0788">Thiol protease</keyword>
<dbReference type="GO" id="GO:0004197">
    <property type="term" value="F:cysteine-type endopeptidase activity"/>
    <property type="evidence" value="ECO:0007669"/>
    <property type="project" value="UniProtKB-EC"/>
</dbReference>
<comment type="function">
    <text evidence="11">May be involved in extracellular digestion.</text>
</comment>
<dbReference type="CDD" id="cd02248">
    <property type="entry name" value="Peptidase_C1A"/>
    <property type="match status" value="1"/>
</dbReference>
<feature type="signal peptide" evidence="12">
    <location>
        <begin position="1"/>
        <end position="20"/>
    </location>
</feature>
<evidence type="ECO:0000313" key="16">
    <source>
        <dbReference type="Proteomes" id="UP000683925"/>
    </source>
</evidence>
<dbReference type="GO" id="GO:0005576">
    <property type="term" value="C:extracellular region"/>
    <property type="evidence" value="ECO:0007669"/>
    <property type="project" value="UniProtKB-SubCell"/>
</dbReference>
<dbReference type="InterPro" id="IPR000169">
    <property type="entry name" value="Pept_cys_AS"/>
</dbReference>
<dbReference type="OMA" id="KSNPNQM"/>
<keyword evidence="8" id="KW-1015">Disulfide bond</keyword>
<comment type="subcellular location">
    <subcellularLocation>
        <location evidence="1">Secreted</location>
    </subcellularLocation>
</comment>
<evidence type="ECO:0000256" key="8">
    <source>
        <dbReference type="ARBA" id="ARBA00023157"/>
    </source>
</evidence>
<reference evidence="15" key="1">
    <citation type="submission" date="2021-01" db="EMBL/GenBank/DDBJ databases">
        <authorList>
            <consortium name="Genoscope - CEA"/>
            <person name="William W."/>
        </authorList>
    </citation>
    <scope>NUCLEOTIDE SEQUENCE</scope>
</reference>
<protein>
    <recommendedName>
        <fullName evidence="10">cathepsin L</fullName>
        <ecNumber evidence="10">3.4.22.15</ecNumber>
    </recommendedName>
</protein>
<dbReference type="PROSITE" id="PS00639">
    <property type="entry name" value="THIOL_PROTEASE_HIS"/>
    <property type="match status" value="1"/>
</dbReference>
<proteinExistence type="predicted"/>
<dbReference type="SMART" id="SM00645">
    <property type="entry name" value="Pept_C1"/>
    <property type="match status" value="1"/>
</dbReference>
<dbReference type="PROSITE" id="PS00139">
    <property type="entry name" value="THIOL_PROTEASE_CYS"/>
    <property type="match status" value="1"/>
</dbReference>
<evidence type="ECO:0000256" key="12">
    <source>
        <dbReference type="SAM" id="SignalP"/>
    </source>
</evidence>
<evidence type="ECO:0000259" key="14">
    <source>
        <dbReference type="SMART" id="SM00848"/>
    </source>
</evidence>
<sequence length="321" mass="36384">MEKSLFIAGFLSLLSAGVYLSKLYEQSEHTQFKILKQYQDWQQKYNKRYPTQNEQIYRFSIYQQNTMKIEDFNSQNNSYKQKINKFGDLTDQEFLTKYLNLQMPARVKNIKKNEEPFLVQEEVDWVQKGKVPAIKDQGDCGSCWAFSAVGALEINTKIQFNEIVDLSEQDLVDCAGPYGNAGCDGGWMESALDYIIDSGIAETKVYPYTGEDGICKSVVRKFRRVIGYVDLDGCQDISNALLQQSVSVGVDATNWRFYSSGVFSDCKKYLNHGVVLVGINRNGVWKVRNSWGQDWGEQGYINLASGDTCGVCLTGSYALLQ</sequence>
<dbReference type="InterPro" id="IPR000668">
    <property type="entry name" value="Peptidase_C1A_C"/>
</dbReference>
<dbReference type="Pfam" id="PF08246">
    <property type="entry name" value="Inhibitor_I29"/>
    <property type="match status" value="1"/>
</dbReference>
<feature type="domain" description="Peptidase C1A papain C-terminal" evidence="13">
    <location>
        <begin position="119"/>
        <end position="319"/>
    </location>
</feature>
<evidence type="ECO:0000256" key="6">
    <source>
        <dbReference type="ARBA" id="ARBA00022807"/>
    </source>
</evidence>
<dbReference type="PANTHER" id="PTHR12411">
    <property type="entry name" value="CYSTEINE PROTEASE FAMILY C1-RELATED"/>
    <property type="match status" value="1"/>
</dbReference>
<feature type="domain" description="Cathepsin propeptide inhibitor" evidence="14">
    <location>
        <begin position="38"/>
        <end position="94"/>
    </location>
</feature>
<evidence type="ECO:0000313" key="15">
    <source>
        <dbReference type="EMBL" id="CAD8136285.1"/>
    </source>
</evidence>
<dbReference type="SMART" id="SM00848">
    <property type="entry name" value="Inhibitor_I29"/>
    <property type="match status" value="1"/>
</dbReference>
<comment type="caution">
    <text evidence="15">The sequence shown here is derived from an EMBL/GenBank/DDBJ whole genome shotgun (WGS) entry which is preliminary data.</text>
</comment>
<keyword evidence="16" id="KW-1185">Reference proteome</keyword>
<accession>A0A8S1S939</accession>
<name>A0A8S1S939_PAROT</name>
<keyword evidence="4 12" id="KW-0732">Signal</keyword>
<evidence type="ECO:0000259" key="13">
    <source>
        <dbReference type="SMART" id="SM00645"/>
    </source>
</evidence>
<evidence type="ECO:0000256" key="1">
    <source>
        <dbReference type="ARBA" id="ARBA00004613"/>
    </source>
</evidence>
<evidence type="ECO:0000256" key="9">
    <source>
        <dbReference type="ARBA" id="ARBA00036319"/>
    </source>
</evidence>
<dbReference type="FunFam" id="3.90.70.10:FF:000104">
    <property type="entry name" value="Cathepsin L 1"/>
    <property type="match status" value="1"/>
</dbReference>
<evidence type="ECO:0000256" key="3">
    <source>
        <dbReference type="ARBA" id="ARBA00022670"/>
    </source>
</evidence>
<dbReference type="EMBL" id="CAJJDP010000006">
    <property type="protein sequence ID" value="CAD8136285.1"/>
    <property type="molecule type" value="Genomic_DNA"/>
</dbReference>
<gene>
    <name evidence="15" type="ORF">POCTA_138.1.T0070314</name>
</gene>
<dbReference type="Pfam" id="PF00112">
    <property type="entry name" value="Peptidase_C1"/>
    <property type="match status" value="1"/>
</dbReference>
<dbReference type="InterPro" id="IPR013128">
    <property type="entry name" value="Peptidase_C1A"/>
</dbReference>
<evidence type="ECO:0000256" key="5">
    <source>
        <dbReference type="ARBA" id="ARBA00022801"/>
    </source>
</evidence>
<keyword evidence="7" id="KW-0865">Zymogen</keyword>